<reference evidence="2 3" key="1">
    <citation type="submission" date="2020-04" db="EMBL/GenBank/DDBJ databases">
        <title>Plant Genome Project.</title>
        <authorList>
            <person name="Zhang R.-G."/>
        </authorList>
    </citation>
    <scope>NUCLEOTIDE SEQUENCE [LARGE SCALE GENOMIC DNA]</scope>
    <source>
        <strain evidence="2">YNK0</strain>
        <tissue evidence="2">Leaf</tissue>
    </source>
</reference>
<evidence type="ECO:0000313" key="2">
    <source>
        <dbReference type="EMBL" id="KAF8408940.1"/>
    </source>
</evidence>
<evidence type="ECO:0000256" key="1">
    <source>
        <dbReference type="SAM" id="MobiDB-lite"/>
    </source>
</evidence>
<organism evidence="2 3">
    <name type="scientific">Tetracentron sinense</name>
    <name type="common">Spur-leaf</name>
    <dbReference type="NCBI Taxonomy" id="13715"/>
    <lineage>
        <taxon>Eukaryota</taxon>
        <taxon>Viridiplantae</taxon>
        <taxon>Streptophyta</taxon>
        <taxon>Embryophyta</taxon>
        <taxon>Tracheophyta</taxon>
        <taxon>Spermatophyta</taxon>
        <taxon>Magnoliopsida</taxon>
        <taxon>Trochodendrales</taxon>
        <taxon>Trochodendraceae</taxon>
        <taxon>Tetracentron</taxon>
    </lineage>
</organism>
<evidence type="ECO:0008006" key="4">
    <source>
        <dbReference type="Google" id="ProtNLM"/>
    </source>
</evidence>
<accession>A0A834ZNQ9</accession>
<comment type="caution">
    <text evidence="2">The sequence shown here is derived from an EMBL/GenBank/DDBJ whole genome shotgun (WGS) entry which is preliminary data.</text>
</comment>
<name>A0A834ZNQ9_TETSI</name>
<protein>
    <recommendedName>
        <fullName evidence="4">Retrotransposon gag domain-containing protein</fullName>
    </recommendedName>
</protein>
<gene>
    <name evidence="2" type="ORF">HHK36_005010</name>
</gene>
<dbReference type="Proteomes" id="UP000655225">
    <property type="component" value="Unassembled WGS sequence"/>
</dbReference>
<evidence type="ECO:0000313" key="3">
    <source>
        <dbReference type="Proteomes" id="UP000655225"/>
    </source>
</evidence>
<feature type="compositionally biased region" description="Basic and acidic residues" evidence="1">
    <location>
        <begin position="757"/>
        <end position="778"/>
    </location>
</feature>
<proteinExistence type="predicted"/>
<dbReference type="AlphaFoldDB" id="A0A834ZNQ9"/>
<keyword evidence="3" id="KW-1185">Reference proteome</keyword>
<dbReference type="EMBL" id="JABCRI010000003">
    <property type="protein sequence ID" value="KAF8408940.1"/>
    <property type="molecule type" value="Genomic_DNA"/>
</dbReference>
<sequence>MEGHDISYVKLIHFGLVDFKNLDGLLAKMKQRASTVSSYQEEFEKLANRVERWSDRALMGTFIQGLRGEIGQEVLMFRPSTLQEAMGLERRLEENLQNLRWQTRPTISRFSAPNSISVVGSITNTTVTPQTQANPYNMQIFMMNDDDQTEMLVEQEEGEAIVEVSLHALTGLYRSQTMRMLGYLKNVKECDVCQCNVGECGTARFFPIQIWGALQRTDAIVKWGHIRLKTCLMKEEGIRKSKKVKEEETTKFGPTNDPKEIQMFYRMFYEENIKDGPHNKELEEMARIYQIATVLYDVLKTIVPSEQVDKEIIRYAKEVEKKKEHYTHYNILPLHAIGTKPAIMELPEIKAAISALRKVDNLPNPRSQSTFNAPRNSLMPLDEDNRVHDLLDWLWLVFGFQCSPLWRTSRGQFVVVLYVEVHSDRHNRSIHMDEDPFLLDPVFESLGLCTSYHPRPQKHISEEKLVKVVSRDAELGVHSSGVALQSKGGTPRGISPMVTLSELEGVVVAPPMSAVSPGHCGDFEPLGQPLLGAWENYGVVTLSQSQFECLHLLGLYDACLDSSPVPRNSSFNEPWSGSISYLDKLVLSPEVLGLSGGDPDRAGLQGVQISSGMPQDVVSSVPPCSSMMGVGEGGLRVFYSPVSFGSASSGMHLGVAGSKARELAASNVHCRSGGPSCVIGGIESRSAGLVWDCTGETLEGLFSPPMLEAGREHPEVAVAKLEAFGKFLGLLFVGKEKEVREIFRSLVSKSETAGSHGVEDESGRGLKIMPREIKRQGS</sequence>
<feature type="region of interest" description="Disordered" evidence="1">
    <location>
        <begin position="753"/>
        <end position="778"/>
    </location>
</feature>